<protein>
    <submittedName>
        <fullName evidence="3">Titin homolog</fullName>
    </submittedName>
</protein>
<dbReference type="InterPro" id="IPR011050">
    <property type="entry name" value="Pectin_lyase_fold/virulence"/>
</dbReference>
<feature type="compositionally biased region" description="Basic and acidic residues" evidence="1">
    <location>
        <begin position="137"/>
        <end position="171"/>
    </location>
</feature>
<dbReference type="Proteomes" id="UP001642464">
    <property type="component" value="Unassembled WGS sequence"/>
</dbReference>
<sequence length="1414" mass="156335">MAEEPQPVGKQLEEPGNVPEASKEPPPEEPAEVGNQQEPKEDGGPQSPAAEVPELSAPSPPNGSPQDRPEQEPKEAAKQPVAEEVKRESQPPEPKVEEAEEGTSVQAAKTEKSAEEREEVNKREVSTTVDQPVEEAGDQRDEAPADAEHAEEPAQEDERLPVPPPEKDRSRRGFRRNRIPRSGPGPGSFGTSRRLSGHPSTNSGPDAAFIIAPSSFDMATTRSKVGKAQRPNSTGSVDFWSAHGLPSKGQGVPAQCGAALGDALMAYTRKVRLLAPWTDPEVLWEGKAAELLVSSVGAVLQGSVSSEAAVRPGTWPLGRLEGEVPPEALRSLVLAAPERPERGDLPKYDRAALLDIVGEKLTLIQGDGAIVRIQLSGVAWLFAPQQQLLLEDQTISLRCAEGMVFWGGCFRTAFSQEEIRIGRLPSELRPCGGRRSYLSVCFHNGHIHVLRFTVEGETGHVQVQGSHVQGRARDGHAFAVSVKAATLETPMSSVRYLLTPGKPLELLAAARPPKQQAARKQLAYLGLQDDEAIDGDELEGFQIASCRRAGHLVLLDGAVLLKAAHRYTAWARLPVGCRPEVRVTLVVARGFPKQQLAMERLDIFPNGECLCPQLPEDLGATHALHLGGAVFGVETRADVADAADVSTDAPTEARAETEEARPVEDGLSSLREDDSPALAWKRLQDLEARDRRFRGKFQSVAEFKEFERTLQWFRAHDCTESHRLTHSCFKGRSDFTQTGMLVFDTEEDLEGLNKAIAWLFHRHIPVVLMERQTRVFPLIFDMDLKVTSKKLLDAVPRRLKLARPWRHQVDFCLWHGADHFVLSEDLVLLRHLGMIVFQFFPDLPLIDFCIFNASGWDRVKELVKVSLHLVAPYVLVTPERLGSIRERMLEYLGECSEVEDHPLAKVLQTYLEESEDNTWDKVVDQTVTSGTNGLRMPYCDKAQRILKREFVERKEKGEFFTERELMDQHAYLKEEAGRPCLPEGILRLIPCKDPESDLALPEARWMCKGNDLPIDEWIRLGRCRHSWRLPLAPGPTLWRPPLRYQWAEPAAPWEDRAQLKGSPVVRRYSGSCAEFRHQWQEALPETRLLGRWLCGRDARWIGGLQETSTHEVRYILKAQRVVLLLSPEPSAALTFTEFRKALEGWTEPDDVMCVPICGAPFDRHASALHTIVAPSEEFPSIQAALDAVPFDEPLHRVLLRQGSYEVSTLEIQRPVLLEGEGHWETTLSCTGGPVLRLSGLASHAMVRNLRLKAGSNGTCHGAAAVEIRTEGEPTIVGCRLYAEGPWGSCISAYGGSPQILRNFVSCARWGLVLVQTAGRVEDNSIRGLGEAGVVLVGGSTFIHRNSFSDCGGPAILAVSDCCAVLQKNDVRDCLSGVKVMGKRSEIQMRTGNRLLHNGIMDEHQPGCRGANALR</sequence>
<feature type="compositionally biased region" description="Basic and acidic residues" evidence="1">
    <location>
        <begin position="109"/>
        <end position="125"/>
    </location>
</feature>
<gene>
    <name evidence="3" type="ORF">SCF082_LOCUS9322</name>
</gene>
<dbReference type="InterPro" id="IPR056443">
    <property type="entry name" value="AEP_C962R"/>
</dbReference>
<feature type="compositionally biased region" description="Basic and acidic residues" evidence="1">
    <location>
        <begin position="651"/>
        <end position="670"/>
    </location>
</feature>
<keyword evidence="4" id="KW-1185">Reference proteome</keyword>
<feature type="non-terminal residue" evidence="3">
    <location>
        <position position="1414"/>
    </location>
</feature>
<feature type="domain" description="C962R-like N-terminal AEP" evidence="2">
    <location>
        <begin position="747"/>
        <end position="941"/>
    </location>
</feature>
<feature type="compositionally biased region" description="Basic and acidic residues" evidence="1">
    <location>
        <begin position="67"/>
        <end position="97"/>
    </location>
</feature>
<proteinExistence type="predicted"/>
<feature type="region of interest" description="Disordered" evidence="1">
    <location>
        <begin position="644"/>
        <end position="670"/>
    </location>
</feature>
<dbReference type="Pfam" id="PF23162">
    <property type="entry name" value="AEP_C962R"/>
    <property type="match status" value="1"/>
</dbReference>
<reference evidence="3 4" key="1">
    <citation type="submission" date="2024-02" db="EMBL/GenBank/DDBJ databases">
        <authorList>
            <person name="Chen Y."/>
            <person name="Shah S."/>
            <person name="Dougan E. K."/>
            <person name="Thang M."/>
            <person name="Chan C."/>
        </authorList>
    </citation>
    <scope>NUCLEOTIDE SEQUENCE [LARGE SCALE GENOMIC DNA]</scope>
</reference>
<organism evidence="3 4">
    <name type="scientific">Durusdinium trenchii</name>
    <dbReference type="NCBI Taxonomy" id="1381693"/>
    <lineage>
        <taxon>Eukaryota</taxon>
        <taxon>Sar</taxon>
        <taxon>Alveolata</taxon>
        <taxon>Dinophyceae</taxon>
        <taxon>Suessiales</taxon>
        <taxon>Symbiodiniaceae</taxon>
        <taxon>Durusdinium</taxon>
    </lineage>
</organism>
<evidence type="ECO:0000313" key="3">
    <source>
        <dbReference type="EMBL" id="CAK9007115.1"/>
    </source>
</evidence>
<evidence type="ECO:0000259" key="2">
    <source>
        <dbReference type="Pfam" id="PF23162"/>
    </source>
</evidence>
<accession>A0ABP0IYK0</accession>
<dbReference type="SUPFAM" id="SSF51126">
    <property type="entry name" value="Pectin lyase-like"/>
    <property type="match status" value="1"/>
</dbReference>
<comment type="caution">
    <text evidence="3">The sequence shown here is derived from an EMBL/GenBank/DDBJ whole genome shotgun (WGS) entry which is preliminary data.</text>
</comment>
<name>A0ABP0IYK0_9DINO</name>
<evidence type="ECO:0000313" key="4">
    <source>
        <dbReference type="Proteomes" id="UP001642464"/>
    </source>
</evidence>
<dbReference type="EMBL" id="CAXAMM010005413">
    <property type="protein sequence ID" value="CAK9007115.1"/>
    <property type="molecule type" value="Genomic_DNA"/>
</dbReference>
<evidence type="ECO:0000256" key="1">
    <source>
        <dbReference type="SAM" id="MobiDB-lite"/>
    </source>
</evidence>
<dbReference type="Gene3D" id="2.160.20.10">
    <property type="entry name" value="Single-stranded right-handed beta-helix, Pectin lyase-like"/>
    <property type="match status" value="1"/>
</dbReference>
<dbReference type="InterPro" id="IPR012334">
    <property type="entry name" value="Pectin_lyas_fold"/>
</dbReference>
<feature type="compositionally biased region" description="Polar residues" evidence="1">
    <location>
        <begin position="189"/>
        <end position="204"/>
    </location>
</feature>
<feature type="region of interest" description="Disordered" evidence="1">
    <location>
        <begin position="1"/>
        <end position="208"/>
    </location>
</feature>